<dbReference type="Pfam" id="PF00072">
    <property type="entry name" value="Response_reg"/>
    <property type="match status" value="1"/>
</dbReference>
<evidence type="ECO:0000256" key="1">
    <source>
        <dbReference type="ARBA" id="ARBA00022553"/>
    </source>
</evidence>
<feature type="modified residue" description="4-aspartylphosphate" evidence="2">
    <location>
        <position position="71"/>
    </location>
</feature>
<proteinExistence type="predicted"/>
<dbReference type="InterPro" id="IPR011006">
    <property type="entry name" value="CheY-like_superfamily"/>
</dbReference>
<name>B8HMG4_CYAP4</name>
<dbReference type="STRING" id="395961.Cyan7425_4868"/>
<dbReference type="HOGENOM" id="CLU_000445_69_17_3"/>
<accession>B8HMG4</accession>
<dbReference type="PROSITE" id="PS50110">
    <property type="entry name" value="RESPONSE_REGULATORY"/>
    <property type="match status" value="1"/>
</dbReference>
<organism evidence="4">
    <name type="scientific">Cyanothece sp. (strain PCC 7425 / ATCC 29141)</name>
    <dbReference type="NCBI Taxonomy" id="395961"/>
    <lineage>
        <taxon>Bacteria</taxon>
        <taxon>Bacillati</taxon>
        <taxon>Cyanobacteriota</taxon>
        <taxon>Cyanophyceae</taxon>
        <taxon>Gomontiellales</taxon>
        <taxon>Cyanothecaceae</taxon>
        <taxon>Cyanothece</taxon>
    </lineage>
</organism>
<feature type="domain" description="Response regulatory" evidence="3">
    <location>
        <begin position="22"/>
        <end position="138"/>
    </location>
</feature>
<reference evidence="4" key="1">
    <citation type="submission" date="2009-01" db="EMBL/GenBank/DDBJ databases">
        <title>Complete sequence of chromosome Cyanothece sp. PCC 7425.</title>
        <authorList>
            <consortium name="US DOE Joint Genome Institute"/>
            <person name="Lucas S."/>
            <person name="Copeland A."/>
            <person name="Lapidus A."/>
            <person name="Glavina del Rio T."/>
            <person name="Dalin E."/>
            <person name="Tice H."/>
            <person name="Bruce D."/>
            <person name="Goodwin L."/>
            <person name="Pitluck S."/>
            <person name="Sims D."/>
            <person name="Meineke L."/>
            <person name="Brettin T."/>
            <person name="Detter J.C."/>
            <person name="Han C."/>
            <person name="Larimer F."/>
            <person name="Land M."/>
            <person name="Hauser L."/>
            <person name="Kyrpides N."/>
            <person name="Ovchinnikova G."/>
            <person name="Liberton M."/>
            <person name="Stoeckel J."/>
            <person name="Banerjee A."/>
            <person name="Singh A."/>
            <person name="Page L."/>
            <person name="Sato H."/>
            <person name="Zhao L."/>
            <person name="Sherman L."/>
            <person name="Pakrasi H."/>
            <person name="Richardson P."/>
        </authorList>
    </citation>
    <scope>NUCLEOTIDE SEQUENCE</scope>
    <source>
        <strain evidence="4">PCC 7425</strain>
    </source>
</reference>
<dbReference type="GO" id="GO:0000160">
    <property type="term" value="P:phosphorelay signal transduction system"/>
    <property type="evidence" value="ECO:0007669"/>
    <property type="project" value="InterPro"/>
</dbReference>
<evidence type="ECO:0000259" key="3">
    <source>
        <dbReference type="PROSITE" id="PS50110"/>
    </source>
</evidence>
<keyword evidence="1 2" id="KW-0597">Phosphoprotein</keyword>
<protein>
    <submittedName>
        <fullName evidence="4">Response regulator receiver protein</fullName>
    </submittedName>
</protein>
<sequence length="143" mass="15926">MPSTSVPVEAEPNTQPTSTAPVIACIDDSQTVQRQLKLLLENYGYQVLNLSEPLQALTRLARQKPDLIVLDVTMPDLDGYELCRMLRRSTLLADVPILILTGKNDMLHRIRARGVGATDFLGKPVSPQDLLERINQLLLPKQI</sequence>
<dbReference type="SMART" id="SM00448">
    <property type="entry name" value="REC"/>
    <property type="match status" value="1"/>
</dbReference>
<dbReference type="PANTHER" id="PTHR44591:SF3">
    <property type="entry name" value="RESPONSE REGULATORY DOMAIN-CONTAINING PROTEIN"/>
    <property type="match status" value="1"/>
</dbReference>
<gene>
    <name evidence="4" type="ordered locus">Cyan7425_4868</name>
</gene>
<dbReference type="PANTHER" id="PTHR44591">
    <property type="entry name" value="STRESS RESPONSE REGULATOR PROTEIN 1"/>
    <property type="match status" value="1"/>
</dbReference>
<dbReference type="OrthoDB" id="524459at2"/>
<dbReference type="AlphaFoldDB" id="B8HMG4"/>
<dbReference type="Gene3D" id="3.40.50.2300">
    <property type="match status" value="1"/>
</dbReference>
<dbReference type="KEGG" id="cyn:Cyan7425_4868"/>
<dbReference type="InterPro" id="IPR050595">
    <property type="entry name" value="Bact_response_regulator"/>
</dbReference>
<evidence type="ECO:0000313" key="4">
    <source>
        <dbReference type="EMBL" id="ACL47171.1"/>
    </source>
</evidence>
<dbReference type="InterPro" id="IPR001789">
    <property type="entry name" value="Sig_transdc_resp-reg_receiver"/>
</dbReference>
<dbReference type="eggNOG" id="COG0745">
    <property type="taxonomic scope" value="Bacteria"/>
</dbReference>
<evidence type="ECO:0000256" key="2">
    <source>
        <dbReference type="PROSITE-ProRule" id="PRU00169"/>
    </source>
</evidence>
<dbReference type="EMBL" id="CP001344">
    <property type="protein sequence ID" value="ACL47171.1"/>
    <property type="molecule type" value="Genomic_DNA"/>
</dbReference>
<dbReference type="SUPFAM" id="SSF52172">
    <property type="entry name" value="CheY-like"/>
    <property type="match status" value="1"/>
</dbReference>